<protein>
    <submittedName>
        <fullName evidence="3">Tripartite tricarboxylate transporter TctB family protein</fullName>
    </submittedName>
</protein>
<proteinExistence type="predicted"/>
<evidence type="ECO:0000259" key="2">
    <source>
        <dbReference type="Pfam" id="PF07331"/>
    </source>
</evidence>
<keyword evidence="4" id="KW-1185">Reference proteome</keyword>
<evidence type="ECO:0000256" key="1">
    <source>
        <dbReference type="SAM" id="Phobius"/>
    </source>
</evidence>
<keyword evidence="1" id="KW-0472">Membrane</keyword>
<name>A0ABY2X8J3_9RHOB</name>
<dbReference type="Proteomes" id="UP001191082">
    <property type="component" value="Unassembled WGS sequence"/>
</dbReference>
<feature type="domain" description="DUF1468" evidence="2">
    <location>
        <begin position="8"/>
        <end position="149"/>
    </location>
</feature>
<feature type="transmembrane region" description="Helical" evidence="1">
    <location>
        <begin position="6"/>
        <end position="28"/>
    </location>
</feature>
<organism evidence="3 4">
    <name type="scientific">Arenibacterium halophilum</name>
    <dbReference type="NCBI Taxonomy" id="2583821"/>
    <lineage>
        <taxon>Bacteria</taxon>
        <taxon>Pseudomonadati</taxon>
        <taxon>Pseudomonadota</taxon>
        <taxon>Alphaproteobacteria</taxon>
        <taxon>Rhodobacterales</taxon>
        <taxon>Paracoccaceae</taxon>
        <taxon>Arenibacterium</taxon>
    </lineage>
</organism>
<dbReference type="EMBL" id="VCPC01000003">
    <property type="protein sequence ID" value="TMV11490.1"/>
    <property type="molecule type" value="Genomic_DNA"/>
</dbReference>
<sequence length="149" mass="15537">MTKLDLAGGVALTAFGLLLTFVIIPMGTEEGMYYGLPPTFFPTLLSVGLTICAVGLTVQSVLRLRAGRVDAASPVSGWNLAMFALLVALILGGIVVIDIFGLLIGAPLLIAALMIVLGDRSPLRIVPTAVLPVGAVYYLALYVLETPVP</sequence>
<feature type="transmembrane region" description="Helical" evidence="1">
    <location>
        <begin position="125"/>
        <end position="144"/>
    </location>
</feature>
<accession>A0ABY2X8J3</accession>
<feature type="transmembrane region" description="Helical" evidence="1">
    <location>
        <begin position="82"/>
        <end position="113"/>
    </location>
</feature>
<keyword evidence="1" id="KW-1133">Transmembrane helix</keyword>
<keyword evidence="1" id="KW-0812">Transmembrane</keyword>
<dbReference type="RefSeq" id="WP_138864556.1">
    <property type="nucleotide sequence ID" value="NZ_VCPC01000003.1"/>
</dbReference>
<reference evidence="3 4" key="1">
    <citation type="submission" date="2019-05" db="EMBL/GenBank/DDBJ databases">
        <title>Marivita sp. nov. isolated from sea sediment.</title>
        <authorList>
            <person name="Kim W."/>
        </authorList>
    </citation>
    <scope>NUCLEOTIDE SEQUENCE [LARGE SCALE GENOMIC DNA]</scope>
    <source>
        <strain evidence="3 4">CAU 1492</strain>
    </source>
</reference>
<evidence type="ECO:0000313" key="3">
    <source>
        <dbReference type="EMBL" id="TMV11490.1"/>
    </source>
</evidence>
<dbReference type="Pfam" id="PF07331">
    <property type="entry name" value="TctB"/>
    <property type="match status" value="1"/>
</dbReference>
<comment type="caution">
    <text evidence="3">The sequence shown here is derived from an EMBL/GenBank/DDBJ whole genome shotgun (WGS) entry which is preliminary data.</text>
</comment>
<feature type="transmembrane region" description="Helical" evidence="1">
    <location>
        <begin position="40"/>
        <end position="62"/>
    </location>
</feature>
<evidence type="ECO:0000313" key="4">
    <source>
        <dbReference type="Proteomes" id="UP001191082"/>
    </source>
</evidence>
<dbReference type="InterPro" id="IPR009936">
    <property type="entry name" value="DUF1468"/>
</dbReference>
<gene>
    <name evidence="3" type="ORF">FGK64_14515</name>
</gene>